<sequence>MDSVFLVEVPLLSGVVTTARRHCYRHRIPSLMLISCTSSHWLLRNQRCTKDTGAAFSVCFASTAELFPMDSFYYEINKTNYSIC</sequence>
<proteinExistence type="predicted"/>
<reference evidence="1 2" key="1">
    <citation type="journal article" date="2015" name="Sci. Rep.">
        <title>The power of single molecule real-time sequencing technology in the de novo assembly of a eukaryotic genome.</title>
        <authorList>
            <person name="Sakai H."/>
            <person name="Naito K."/>
            <person name="Ogiso-Tanaka E."/>
            <person name="Takahashi Y."/>
            <person name="Iseki K."/>
            <person name="Muto C."/>
            <person name="Satou K."/>
            <person name="Teruya K."/>
            <person name="Shiroma A."/>
            <person name="Shimoji M."/>
            <person name="Hirano T."/>
            <person name="Itoh T."/>
            <person name="Kaga A."/>
            <person name="Tomooka N."/>
        </authorList>
    </citation>
    <scope>NUCLEOTIDE SEQUENCE [LARGE SCALE GENOMIC DNA]</scope>
    <source>
        <strain evidence="2">cv. Shumari</strain>
    </source>
</reference>
<accession>A0A0S3R4V9</accession>
<evidence type="ECO:0000313" key="1">
    <source>
        <dbReference type="EMBL" id="BAT75609.1"/>
    </source>
</evidence>
<dbReference type="AlphaFoldDB" id="A0A0S3R4V9"/>
<gene>
    <name evidence="1" type="primary">Vigan.01G349700</name>
    <name evidence="1" type="ORF">VIGAN_01349700</name>
</gene>
<keyword evidence="2" id="KW-1185">Reference proteome</keyword>
<dbReference type="EMBL" id="AP015034">
    <property type="protein sequence ID" value="BAT75609.1"/>
    <property type="molecule type" value="Genomic_DNA"/>
</dbReference>
<evidence type="ECO:0000313" key="2">
    <source>
        <dbReference type="Proteomes" id="UP000291084"/>
    </source>
</evidence>
<dbReference type="Proteomes" id="UP000291084">
    <property type="component" value="Chromosome 1"/>
</dbReference>
<name>A0A0S3R4V9_PHAAN</name>
<organism evidence="1 2">
    <name type="scientific">Vigna angularis var. angularis</name>
    <dbReference type="NCBI Taxonomy" id="157739"/>
    <lineage>
        <taxon>Eukaryota</taxon>
        <taxon>Viridiplantae</taxon>
        <taxon>Streptophyta</taxon>
        <taxon>Embryophyta</taxon>
        <taxon>Tracheophyta</taxon>
        <taxon>Spermatophyta</taxon>
        <taxon>Magnoliopsida</taxon>
        <taxon>eudicotyledons</taxon>
        <taxon>Gunneridae</taxon>
        <taxon>Pentapetalae</taxon>
        <taxon>rosids</taxon>
        <taxon>fabids</taxon>
        <taxon>Fabales</taxon>
        <taxon>Fabaceae</taxon>
        <taxon>Papilionoideae</taxon>
        <taxon>50 kb inversion clade</taxon>
        <taxon>NPAAA clade</taxon>
        <taxon>indigoferoid/millettioid clade</taxon>
        <taxon>Phaseoleae</taxon>
        <taxon>Vigna</taxon>
    </lineage>
</organism>
<protein>
    <submittedName>
        <fullName evidence="1">Uncharacterized protein</fullName>
    </submittedName>
</protein>